<evidence type="ECO:0000313" key="2">
    <source>
        <dbReference type="Proteomes" id="UP000176593"/>
    </source>
</evidence>
<protein>
    <submittedName>
        <fullName evidence="1">Uncharacterized protein</fullName>
    </submittedName>
</protein>
<evidence type="ECO:0000313" key="1">
    <source>
        <dbReference type="EMBL" id="OGL88235.1"/>
    </source>
</evidence>
<name>A0A1F7VCQ8_9BACT</name>
<comment type="caution">
    <text evidence="1">The sequence shown here is derived from an EMBL/GenBank/DDBJ whole genome shotgun (WGS) entry which is preliminary data.</text>
</comment>
<proteinExistence type="predicted"/>
<dbReference type="Proteomes" id="UP000176593">
    <property type="component" value="Unassembled WGS sequence"/>
</dbReference>
<reference evidence="1 2" key="1">
    <citation type="journal article" date="2016" name="Nat. Commun.">
        <title>Thousands of microbial genomes shed light on interconnected biogeochemical processes in an aquifer system.</title>
        <authorList>
            <person name="Anantharaman K."/>
            <person name="Brown C.T."/>
            <person name="Hug L.A."/>
            <person name="Sharon I."/>
            <person name="Castelle C.J."/>
            <person name="Probst A.J."/>
            <person name="Thomas B.C."/>
            <person name="Singh A."/>
            <person name="Wilkins M.J."/>
            <person name="Karaoz U."/>
            <person name="Brodie E.L."/>
            <person name="Williams K.H."/>
            <person name="Hubbard S.S."/>
            <person name="Banfield J.F."/>
        </authorList>
    </citation>
    <scope>NUCLEOTIDE SEQUENCE [LARGE SCALE GENOMIC DNA]</scope>
</reference>
<dbReference type="EMBL" id="MGEQ01000001">
    <property type="protein sequence ID" value="OGL88235.1"/>
    <property type="molecule type" value="Genomic_DNA"/>
</dbReference>
<organism evidence="1 2">
    <name type="scientific">Candidatus Uhrbacteria bacterium RIFCSPLOWO2_02_FULL_48_18</name>
    <dbReference type="NCBI Taxonomy" id="1802408"/>
    <lineage>
        <taxon>Bacteria</taxon>
        <taxon>Candidatus Uhriibacteriota</taxon>
    </lineage>
</organism>
<accession>A0A1F7VCQ8</accession>
<dbReference type="AlphaFoldDB" id="A0A1F7VCQ8"/>
<sequence length="223" mass="25833">MNMRIFEQENIRRVAGMLLDFHEIFGNEKIEVRASDLDFYQTHLKWNYTPDLIALVLQKFFTNGTVENLMIYDLGEASTDLMMGEDPILFEMNLSNARLSDLRKICETEDSTPKISLTKGGVKIDNETGVVSFKDKKCDFLIGSDSFYVVGAVAKVSVDEQTEWQDIVMLITGESERQRLNQKDRKKITRAKAYINSTIKKVFHTNDEWLFWDESSKTLSRKY</sequence>
<gene>
    <name evidence="1" type="ORF">A3I41_00730</name>
</gene>